<protein>
    <submittedName>
        <fullName evidence="7">Sugar (Pentulose or hexulose) kinase</fullName>
    </submittedName>
</protein>
<dbReference type="AlphaFoldDB" id="A0A1H9T6X5"/>
<sequence length="531" mass="56735">MTEQGSNRIADSRTSLGIELGSTRIKAVLVDQTGQVIASGAHNWTNQLVDEVWSYRLEDVWDGVAESFALLADDYRVHQHRELCEIGAIGVSAMMHGYLAFDEDDQLLVPFRTWRNTTTQQASEELSELFGVNIPQRWSIAHLHQAILAGEDHVPRVRFLTTLAGYVHWQLTGRKVLGVGDASGMFPLNAEGTGFDEQKLAAYDALIADRGLGWKVSELLPEVLPAGRKAGTLSAEGVSLLDPLGTLHPGAVACPPEGDAGTGMVATNSVRPRTGNVSAGTSVFAMVVLEHPLSKMHSQIDLVATPSGEHVAMVHVNNCTSDLNDWVGLFGELLGAVGATRSSDELYATLFERALAGDPDCGGLLSYNYLSGEHSVGVDQGRPLFVRGPASSFTLANFMRLQLSSAFATLRLGMDVLLRDEGVALDAMFAQGGIFRTKAVAQRILAAALDSPVSVGSNAGEGGAWGMALLASYALSGATEPLADHLDALFAGSQATTVRAEPDEVEGFARFIERYRAGLPIERSASANFTW</sequence>
<dbReference type="CDD" id="cd07809">
    <property type="entry name" value="ASKHA_NBD_FGGY_BaXK-like"/>
    <property type="match status" value="1"/>
</dbReference>
<evidence type="ECO:0000256" key="2">
    <source>
        <dbReference type="ARBA" id="ARBA00022629"/>
    </source>
</evidence>
<dbReference type="Gene3D" id="3.30.420.40">
    <property type="match status" value="2"/>
</dbReference>
<proteinExistence type="inferred from homology"/>
<dbReference type="InterPro" id="IPR018484">
    <property type="entry name" value="FGGY_N"/>
</dbReference>
<dbReference type="PANTHER" id="PTHR43095">
    <property type="entry name" value="SUGAR KINASE"/>
    <property type="match status" value="1"/>
</dbReference>
<evidence type="ECO:0000256" key="4">
    <source>
        <dbReference type="ARBA" id="ARBA00022777"/>
    </source>
</evidence>
<comment type="similarity">
    <text evidence="1">Belongs to the FGGY kinase family.</text>
</comment>
<dbReference type="OrthoDB" id="9760563at2"/>
<dbReference type="PANTHER" id="PTHR43095:SF5">
    <property type="entry name" value="XYLULOSE KINASE"/>
    <property type="match status" value="1"/>
</dbReference>
<dbReference type="GO" id="GO:0042732">
    <property type="term" value="P:D-xylose metabolic process"/>
    <property type="evidence" value="ECO:0007669"/>
    <property type="project" value="UniProtKB-KW"/>
</dbReference>
<keyword evidence="3" id="KW-0808">Transferase</keyword>
<dbReference type="Pfam" id="PF02782">
    <property type="entry name" value="FGGY_C"/>
    <property type="match status" value="1"/>
</dbReference>
<evidence type="ECO:0000256" key="1">
    <source>
        <dbReference type="ARBA" id="ARBA00009156"/>
    </source>
</evidence>
<accession>A0A1H9T6X5</accession>
<dbReference type="EMBL" id="FOGZ01000019">
    <property type="protein sequence ID" value="SER93010.1"/>
    <property type="molecule type" value="Genomic_DNA"/>
</dbReference>
<keyword evidence="2" id="KW-0119">Carbohydrate metabolism</keyword>
<dbReference type="Proteomes" id="UP000198815">
    <property type="component" value="Unassembled WGS sequence"/>
</dbReference>
<keyword evidence="8" id="KW-1185">Reference proteome</keyword>
<feature type="domain" description="Carbohydrate kinase FGGY N-terminal" evidence="5">
    <location>
        <begin position="16"/>
        <end position="236"/>
    </location>
</feature>
<dbReference type="InterPro" id="IPR043129">
    <property type="entry name" value="ATPase_NBD"/>
</dbReference>
<dbReference type="SUPFAM" id="SSF53067">
    <property type="entry name" value="Actin-like ATPase domain"/>
    <property type="match status" value="2"/>
</dbReference>
<evidence type="ECO:0000259" key="6">
    <source>
        <dbReference type="Pfam" id="PF02782"/>
    </source>
</evidence>
<organism evidence="7 8">
    <name type="scientific">Propionibacterium cyclohexanicum</name>
    <dbReference type="NCBI Taxonomy" id="64702"/>
    <lineage>
        <taxon>Bacteria</taxon>
        <taxon>Bacillati</taxon>
        <taxon>Actinomycetota</taxon>
        <taxon>Actinomycetes</taxon>
        <taxon>Propionibacteriales</taxon>
        <taxon>Propionibacteriaceae</taxon>
        <taxon>Propionibacterium</taxon>
    </lineage>
</organism>
<gene>
    <name evidence="7" type="ORF">SAMN05443377_11941</name>
</gene>
<evidence type="ECO:0000313" key="7">
    <source>
        <dbReference type="EMBL" id="SER93010.1"/>
    </source>
</evidence>
<evidence type="ECO:0000313" key="8">
    <source>
        <dbReference type="Proteomes" id="UP000198815"/>
    </source>
</evidence>
<dbReference type="InterPro" id="IPR050406">
    <property type="entry name" value="FGGY_Carb_Kinase"/>
</dbReference>
<reference evidence="7 8" key="1">
    <citation type="submission" date="2016-10" db="EMBL/GenBank/DDBJ databases">
        <authorList>
            <person name="de Groot N.N."/>
        </authorList>
    </citation>
    <scope>NUCLEOTIDE SEQUENCE [LARGE SCALE GENOMIC DNA]</scope>
    <source>
        <strain evidence="7 8">DSM 16859</strain>
    </source>
</reference>
<dbReference type="Pfam" id="PF00370">
    <property type="entry name" value="FGGY_N"/>
    <property type="match status" value="1"/>
</dbReference>
<keyword evidence="4 7" id="KW-0418">Kinase</keyword>
<evidence type="ECO:0000256" key="3">
    <source>
        <dbReference type="ARBA" id="ARBA00022679"/>
    </source>
</evidence>
<evidence type="ECO:0000259" key="5">
    <source>
        <dbReference type="Pfam" id="PF00370"/>
    </source>
</evidence>
<keyword evidence="2" id="KW-0859">Xylose metabolism</keyword>
<dbReference type="GO" id="GO:0016301">
    <property type="term" value="F:kinase activity"/>
    <property type="evidence" value="ECO:0007669"/>
    <property type="project" value="UniProtKB-KW"/>
</dbReference>
<feature type="domain" description="Carbohydrate kinase FGGY C-terminal" evidence="6">
    <location>
        <begin position="276"/>
        <end position="475"/>
    </location>
</feature>
<dbReference type="RefSeq" id="WP_091970382.1">
    <property type="nucleotide sequence ID" value="NZ_FOGZ01000019.1"/>
</dbReference>
<dbReference type="InterPro" id="IPR018485">
    <property type="entry name" value="FGGY_C"/>
</dbReference>
<dbReference type="STRING" id="64702.SAMN05443377_11941"/>
<name>A0A1H9T6X5_9ACTN</name>